<feature type="transmembrane region" description="Helical" evidence="7">
    <location>
        <begin position="227"/>
        <end position="245"/>
    </location>
</feature>
<dbReference type="InterPro" id="IPR004776">
    <property type="entry name" value="Mem_transp_PIN-like"/>
</dbReference>
<evidence type="ECO:0000256" key="2">
    <source>
        <dbReference type="ARBA" id="ARBA00022448"/>
    </source>
</evidence>
<keyword evidence="5 7" id="KW-1133">Transmembrane helix</keyword>
<dbReference type="GO" id="GO:0055085">
    <property type="term" value="P:transmembrane transport"/>
    <property type="evidence" value="ECO:0007669"/>
    <property type="project" value="InterPro"/>
</dbReference>
<evidence type="ECO:0000256" key="3">
    <source>
        <dbReference type="ARBA" id="ARBA00022475"/>
    </source>
</evidence>
<feature type="transmembrane region" description="Helical" evidence="7">
    <location>
        <begin position="187"/>
        <end position="206"/>
    </location>
</feature>
<evidence type="ECO:0000256" key="7">
    <source>
        <dbReference type="SAM" id="Phobius"/>
    </source>
</evidence>
<dbReference type="GO" id="GO:0016020">
    <property type="term" value="C:membrane"/>
    <property type="evidence" value="ECO:0007669"/>
    <property type="project" value="UniProtKB-SubCell"/>
</dbReference>
<dbReference type="EMBL" id="DWWL01000026">
    <property type="protein sequence ID" value="HJC47283.1"/>
    <property type="molecule type" value="Genomic_DNA"/>
</dbReference>
<evidence type="ECO:0000256" key="5">
    <source>
        <dbReference type="ARBA" id="ARBA00022989"/>
    </source>
</evidence>
<keyword evidence="6 7" id="KW-0472">Membrane</keyword>
<reference evidence="8" key="1">
    <citation type="journal article" date="2021" name="PeerJ">
        <title>Extensive microbial diversity within the chicken gut microbiome revealed by metagenomics and culture.</title>
        <authorList>
            <person name="Gilroy R."/>
            <person name="Ravi A."/>
            <person name="Getino M."/>
            <person name="Pursley I."/>
            <person name="Horton D.L."/>
            <person name="Alikhan N.F."/>
            <person name="Baker D."/>
            <person name="Gharbi K."/>
            <person name="Hall N."/>
            <person name="Watson M."/>
            <person name="Adriaenssens E.M."/>
            <person name="Foster-Nyarko E."/>
            <person name="Jarju S."/>
            <person name="Secka A."/>
            <person name="Antonio M."/>
            <person name="Oren A."/>
            <person name="Chaudhuri R.R."/>
            <person name="La Ragione R."/>
            <person name="Hildebrand F."/>
            <person name="Pallen M.J."/>
        </authorList>
    </citation>
    <scope>NUCLEOTIDE SEQUENCE</scope>
    <source>
        <strain evidence="8">CHK183-5548</strain>
    </source>
</reference>
<keyword evidence="2" id="KW-0813">Transport</keyword>
<feature type="transmembrane region" description="Helical" evidence="7">
    <location>
        <begin position="59"/>
        <end position="82"/>
    </location>
</feature>
<gene>
    <name evidence="8" type="ORF">IAA04_04455</name>
</gene>
<keyword evidence="4 7" id="KW-0812">Transmembrane</keyword>
<evidence type="ECO:0000256" key="4">
    <source>
        <dbReference type="ARBA" id="ARBA00022692"/>
    </source>
</evidence>
<dbReference type="Proteomes" id="UP000823883">
    <property type="component" value="Unassembled WGS sequence"/>
</dbReference>
<feature type="transmembrane region" description="Helical" evidence="7">
    <location>
        <begin position="34"/>
        <end position="53"/>
    </location>
</feature>
<accession>A0A9D2PEB5</accession>
<evidence type="ECO:0000256" key="1">
    <source>
        <dbReference type="ARBA" id="ARBA00004141"/>
    </source>
</evidence>
<dbReference type="Pfam" id="PF03547">
    <property type="entry name" value="Mem_trans"/>
    <property type="match status" value="1"/>
</dbReference>
<protein>
    <recommendedName>
        <fullName evidence="10">Membrane transport protein</fullName>
    </recommendedName>
</protein>
<keyword evidence="3" id="KW-1003">Cell membrane</keyword>
<dbReference type="PANTHER" id="PTHR36838">
    <property type="entry name" value="AUXIN EFFLUX CARRIER FAMILY PROTEIN"/>
    <property type="match status" value="1"/>
</dbReference>
<feature type="transmembrane region" description="Helical" evidence="7">
    <location>
        <begin position="94"/>
        <end position="115"/>
    </location>
</feature>
<proteinExistence type="predicted"/>
<organism evidence="8 9">
    <name type="scientific">Candidatus Lachnoclostridium pullistercoris</name>
    <dbReference type="NCBI Taxonomy" id="2838632"/>
    <lineage>
        <taxon>Bacteria</taxon>
        <taxon>Bacillati</taxon>
        <taxon>Bacillota</taxon>
        <taxon>Clostridia</taxon>
        <taxon>Lachnospirales</taxon>
        <taxon>Lachnospiraceae</taxon>
    </lineage>
</organism>
<dbReference type="PANTHER" id="PTHR36838:SF3">
    <property type="entry name" value="TRANSPORTER AUXIN EFFLUX CARRIER EC FAMILY"/>
    <property type="match status" value="1"/>
</dbReference>
<feature type="transmembrane region" description="Helical" evidence="7">
    <location>
        <begin position="161"/>
        <end position="181"/>
    </location>
</feature>
<sequence>MFDIIVKAAGFVVIILLGMFSRKSGLLKKEDSFILSRIIVTFTLPCALIAGFGGITFSLLTFITLLLGFLCNAFLLTVGKFLARKQTPLEKANAMICTSGYNIGAFAVPFCQSFFSPEILSYIIMFDIGNCIMCLGGSSAIARFEIDENSHFSVMAIVKKLARSVSFDVYMFLILISLLNVKIPDSLMTIISMIGNANVFLIMFMIGMQIELSFSLRSISSISKIIFVRYGFALLFAAVIQMLPIDIACKTALTVVVFAPLSSVTTIFSQELGCDTSVAALAGSLSMPISVCAFVVLLIFLA</sequence>
<evidence type="ECO:0000256" key="6">
    <source>
        <dbReference type="ARBA" id="ARBA00023136"/>
    </source>
</evidence>
<feature type="transmembrane region" description="Helical" evidence="7">
    <location>
        <begin position="6"/>
        <end position="22"/>
    </location>
</feature>
<feature type="transmembrane region" description="Helical" evidence="7">
    <location>
        <begin position="280"/>
        <end position="301"/>
    </location>
</feature>
<comment type="caution">
    <text evidence="8">The sequence shown here is derived from an EMBL/GenBank/DDBJ whole genome shotgun (WGS) entry which is preliminary data.</text>
</comment>
<evidence type="ECO:0008006" key="10">
    <source>
        <dbReference type="Google" id="ProtNLM"/>
    </source>
</evidence>
<evidence type="ECO:0000313" key="8">
    <source>
        <dbReference type="EMBL" id="HJC47283.1"/>
    </source>
</evidence>
<name>A0A9D2PEB5_9FIRM</name>
<feature type="transmembrane region" description="Helical" evidence="7">
    <location>
        <begin position="251"/>
        <end position="268"/>
    </location>
</feature>
<reference evidence="8" key="2">
    <citation type="submission" date="2021-04" db="EMBL/GenBank/DDBJ databases">
        <authorList>
            <person name="Gilroy R."/>
        </authorList>
    </citation>
    <scope>NUCLEOTIDE SEQUENCE</scope>
    <source>
        <strain evidence="8">CHK183-5548</strain>
    </source>
</reference>
<evidence type="ECO:0000313" key="9">
    <source>
        <dbReference type="Proteomes" id="UP000823883"/>
    </source>
</evidence>
<comment type="subcellular location">
    <subcellularLocation>
        <location evidence="1">Membrane</location>
        <topology evidence="1">Multi-pass membrane protein</topology>
    </subcellularLocation>
</comment>
<dbReference type="AlphaFoldDB" id="A0A9D2PEB5"/>